<feature type="repeat" description="ANK" evidence="4">
    <location>
        <begin position="274"/>
        <end position="296"/>
    </location>
</feature>
<feature type="compositionally biased region" description="Low complexity" evidence="5">
    <location>
        <begin position="122"/>
        <end position="140"/>
    </location>
</feature>
<dbReference type="Gene3D" id="1.25.40.20">
    <property type="entry name" value="Ankyrin repeat-containing domain"/>
    <property type="match status" value="1"/>
</dbReference>
<sequence length="475" mass="52427">MAASGFSLEAVKNFMIENDCKVTNHELVTHFKSYLNDPIEKSQKLNREKFKEFVNTLAGIKTDERGEKILVLKKKFKPGHNNADSFSQLEAARDSRIQDESRVRAQTESSSTHGADQSAEMNSNHLSNASSISSVASTNSGPATSEDDVNASVVSVRERAHHLNRMESESELQKMTEAQSVKSQRSTKDRDGDPDEDSQSSGSCFNLDSEEKEWIVASSSSDYHPMHKMLTKNPNLVNIKDFTSTALHWAAKHGKPEVIKLLASQRNVDINKRTGYTALHLAAMHGHEEIIELLVSTYKADANLRDYSGKKAKQYLRNTASTKAQRLFGNDINVIAMGGSGRSLDDSFTRSASFRRSKQVKAISNLIHGSSSGVKAMFRTTWTGSADELGRNRMSRSRSPSATPPTSGHSSPSPQRRETFASRSVDRELMPPPSGPARKRREAQSTSEGNPTPEEIPRTISEPSLVKGRGSKTFI</sequence>
<feature type="compositionally biased region" description="Basic and acidic residues" evidence="5">
    <location>
        <begin position="415"/>
        <end position="429"/>
    </location>
</feature>
<evidence type="ECO:0000256" key="4">
    <source>
        <dbReference type="PROSITE-ProRule" id="PRU00023"/>
    </source>
</evidence>
<evidence type="ECO:0000256" key="1">
    <source>
        <dbReference type="ARBA" id="ARBA00022737"/>
    </source>
</evidence>
<evidence type="ECO:0000256" key="5">
    <source>
        <dbReference type="SAM" id="MobiDB-lite"/>
    </source>
</evidence>
<comment type="similarity">
    <text evidence="3">Belongs to the SOWAH family.</text>
</comment>
<organism evidence="7 8">
    <name type="scientific">Magallana gigas</name>
    <name type="common">Pacific oyster</name>
    <name type="synonym">Crassostrea gigas</name>
    <dbReference type="NCBI Taxonomy" id="29159"/>
    <lineage>
        <taxon>Eukaryota</taxon>
        <taxon>Metazoa</taxon>
        <taxon>Spiralia</taxon>
        <taxon>Lophotrochozoa</taxon>
        <taxon>Mollusca</taxon>
        <taxon>Bivalvia</taxon>
        <taxon>Autobranchia</taxon>
        <taxon>Pteriomorphia</taxon>
        <taxon>Ostreida</taxon>
        <taxon>Ostreoidea</taxon>
        <taxon>Ostreidae</taxon>
        <taxon>Magallana</taxon>
    </lineage>
</organism>
<keyword evidence="8" id="KW-1185">Reference proteome</keyword>
<feature type="compositionally biased region" description="Basic and acidic residues" evidence="5">
    <location>
        <begin position="91"/>
        <end position="105"/>
    </location>
</feature>
<feature type="domain" description="SOWAHA-C winged helix-turn-helix" evidence="6">
    <location>
        <begin position="6"/>
        <end position="86"/>
    </location>
</feature>
<dbReference type="SMART" id="SM00248">
    <property type="entry name" value="ANK"/>
    <property type="match status" value="2"/>
</dbReference>
<dbReference type="EnsemblMetazoa" id="G22003.5">
    <property type="protein sequence ID" value="G22003.5:cds"/>
    <property type="gene ID" value="G22003"/>
</dbReference>
<feature type="compositionally biased region" description="Basic and acidic residues" evidence="5">
    <location>
        <begin position="164"/>
        <end position="174"/>
    </location>
</feature>
<accession>A0A8W8K556</accession>
<dbReference type="SUPFAM" id="SSF48403">
    <property type="entry name" value="Ankyrin repeat"/>
    <property type="match status" value="1"/>
</dbReference>
<reference evidence="7" key="1">
    <citation type="submission" date="2022-08" db="UniProtKB">
        <authorList>
            <consortium name="EnsemblMetazoa"/>
        </authorList>
    </citation>
    <scope>IDENTIFICATION</scope>
    <source>
        <strain evidence="7">05x7-T-G4-1.051#20</strain>
    </source>
</reference>
<evidence type="ECO:0000313" key="7">
    <source>
        <dbReference type="EnsemblMetazoa" id="G22003.5:cds"/>
    </source>
</evidence>
<keyword evidence="2 4" id="KW-0040">ANK repeat</keyword>
<feature type="compositionally biased region" description="Polar residues" evidence="5">
    <location>
        <begin position="106"/>
        <end position="121"/>
    </location>
</feature>
<feature type="compositionally biased region" description="Low complexity" evidence="5">
    <location>
        <begin position="397"/>
        <end position="414"/>
    </location>
</feature>
<evidence type="ECO:0000256" key="3">
    <source>
        <dbReference type="ARBA" id="ARBA00038122"/>
    </source>
</evidence>
<protein>
    <recommendedName>
        <fullName evidence="6">SOWAHA-C winged helix-turn-helix domain-containing protein</fullName>
    </recommendedName>
</protein>
<dbReference type="Pfam" id="PF25877">
    <property type="entry name" value="WHD_SOWAH"/>
    <property type="match status" value="1"/>
</dbReference>
<dbReference type="Pfam" id="PF12796">
    <property type="entry name" value="Ank_2"/>
    <property type="match status" value="1"/>
</dbReference>
<dbReference type="PANTHER" id="PTHR14491:SF7">
    <property type="entry name" value="SOSONDOWAH, ISOFORM G"/>
    <property type="match status" value="1"/>
</dbReference>
<evidence type="ECO:0000256" key="2">
    <source>
        <dbReference type="ARBA" id="ARBA00023043"/>
    </source>
</evidence>
<evidence type="ECO:0000259" key="6">
    <source>
        <dbReference type="Pfam" id="PF25877"/>
    </source>
</evidence>
<name>A0A8W8K556_MAGGI</name>
<feature type="region of interest" description="Disordered" evidence="5">
    <location>
        <begin position="385"/>
        <end position="475"/>
    </location>
</feature>
<dbReference type="PROSITE" id="PS50088">
    <property type="entry name" value="ANK_REPEAT"/>
    <property type="match status" value="1"/>
</dbReference>
<evidence type="ECO:0000313" key="8">
    <source>
        <dbReference type="Proteomes" id="UP000005408"/>
    </source>
</evidence>
<dbReference type="InterPro" id="IPR002110">
    <property type="entry name" value="Ankyrin_rpt"/>
</dbReference>
<dbReference type="PROSITE" id="PS50297">
    <property type="entry name" value="ANK_REP_REGION"/>
    <property type="match status" value="1"/>
</dbReference>
<dbReference type="AlphaFoldDB" id="A0A8W8K556"/>
<dbReference type="InterPro" id="IPR036770">
    <property type="entry name" value="Ankyrin_rpt-contain_sf"/>
</dbReference>
<dbReference type="PANTHER" id="PTHR14491">
    <property type="entry name" value="SOSONDOWAH, ISOFORM G"/>
    <property type="match status" value="1"/>
</dbReference>
<keyword evidence="1" id="KW-0677">Repeat</keyword>
<feature type="region of interest" description="Disordered" evidence="5">
    <location>
        <begin position="81"/>
        <end position="205"/>
    </location>
</feature>
<dbReference type="InterPro" id="IPR058889">
    <property type="entry name" value="WHD_SOWAHA-C"/>
</dbReference>
<proteinExistence type="inferred from homology"/>
<dbReference type="Proteomes" id="UP000005408">
    <property type="component" value="Unassembled WGS sequence"/>
</dbReference>